<keyword evidence="1" id="KW-0067">ATP-binding</keyword>
<dbReference type="OrthoDB" id="448977at2759"/>
<keyword evidence="2" id="KW-0175">Coiled coil</keyword>
<dbReference type="PROSITE" id="PS50067">
    <property type="entry name" value="KINESIN_MOTOR_2"/>
    <property type="match status" value="1"/>
</dbReference>
<dbReference type="GO" id="GO:0005874">
    <property type="term" value="C:microtubule"/>
    <property type="evidence" value="ECO:0007669"/>
    <property type="project" value="TreeGrafter"/>
</dbReference>
<dbReference type="PANTHER" id="PTHR24115">
    <property type="entry name" value="KINESIN-RELATED"/>
    <property type="match status" value="1"/>
</dbReference>
<dbReference type="AlphaFoldDB" id="A0A8S1XHD9"/>
<dbReference type="PANTHER" id="PTHR24115:SF9">
    <property type="entry name" value="KINESIN HEAVY CHAIN"/>
    <property type="match status" value="1"/>
</dbReference>
<feature type="coiled-coil region" evidence="2">
    <location>
        <begin position="438"/>
        <end position="619"/>
    </location>
</feature>
<feature type="coiled-coil region" evidence="2">
    <location>
        <begin position="379"/>
        <end position="406"/>
    </location>
</feature>
<accession>A0A8S1XHD9</accession>
<dbReference type="GO" id="GO:0030705">
    <property type="term" value="P:cytoskeleton-dependent intracellular transport"/>
    <property type="evidence" value="ECO:0007669"/>
    <property type="project" value="TreeGrafter"/>
</dbReference>
<dbReference type="Proteomes" id="UP000689195">
    <property type="component" value="Unassembled WGS sequence"/>
</dbReference>
<name>A0A8S1XHD9_9CILI</name>
<feature type="binding site" evidence="1">
    <location>
        <begin position="165"/>
        <end position="172"/>
    </location>
    <ligand>
        <name>ATP</name>
        <dbReference type="ChEBI" id="CHEBI:30616"/>
    </ligand>
</feature>
<sequence length="816" mass="96571">MKDLMFRLNQLVPAIWVKIIIDKRTFQIICDWICRLLIIPGSLQYRPVTKICEFLLEQFDKSKHFQRCNGCEFCKILNSRRIWNIVIYMNNYKVYLRVRPIDYDQSMLNIEQNVISIKDPTNKQAEWQQYCYDKIFPSTSTQKELFDEVFNFDYLNKNACILSYGQSGSGKSYSLFGNVQNPGIVPLFVQTMLEKSQAVEASFQEIYIDQIKDLNTNLVTEDFTRRQILLINDLWDMIKIVRKTDIKRQVRTHVIITLYLNQNTKIQFIDLAGSERVAKNITEGEKYQEAIMITSSHQVLNKCLNLFNQNKAIPKRESKLTSALILENNNQVILIGTINPSQSNYEECLLTLQYLDRTKNVQVQIRKQQSLLGFDTPNNSQQDKVIKRLQEEIQEYKQKIEQMNLDRKKKFIDLQKLLGLDIDLERLSAKNAKDITIFRNQQEALQKNISLKEQLEQQQYEIAELIKKNEELKQDFHQKLERYQSQLLEQREINKKLKDSINMTKMSGDDALRQLNSERDHFIRKLQDESKNLLEDKVTSIINLPQTALTKLSENQKLQDLRRQARNDAEKEFNKQLEQIKQEHQKWLDTCKQQYEYILNEKNKEIENFLSSFKQYREKKKQQINEIVDELLDLYDIIQKQNKVIDKIETGGYSGGLKSFSIPKQDKPNLPNKVKHKNLFFYIDTKSVSATITKKASTIEKTIKTATKQLKQSQSQIVIEIDYNQIDQINFQSMDLSTLRSYANKLRDMIKELQDQMIMVQDKCKQQIAQMQRERDEAIQRYNIENRRYNQNRVVIESQNRILQKIRPISSIQRKS</sequence>
<dbReference type="EMBL" id="CAJJDO010000125">
    <property type="protein sequence ID" value="CAD8200576.1"/>
    <property type="molecule type" value="Genomic_DNA"/>
</dbReference>
<feature type="coiled-coil region" evidence="2">
    <location>
        <begin position="696"/>
        <end position="788"/>
    </location>
</feature>
<keyword evidence="5" id="KW-1185">Reference proteome</keyword>
<dbReference type="SMART" id="SM00129">
    <property type="entry name" value="KISc"/>
    <property type="match status" value="1"/>
</dbReference>
<reference evidence="4" key="1">
    <citation type="submission" date="2021-01" db="EMBL/GenBank/DDBJ databases">
        <authorList>
            <consortium name="Genoscope - CEA"/>
            <person name="William W."/>
        </authorList>
    </citation>
    <scope>NUCLEOTIDE SEQUENCE</scope>
</reference>
<keyword evidence="1" id="KW-0547">Nucleotide-binding</keyword>
<protein>
    <recommendedName>
        <fullName evidence="3">Kinesin motor domain-containing protein</fullName>
    </recommendedName>
</protein>
<dbReference type="Pfam" id="PF00225">
    <property type="entry name" value="Kinesin"/>
    <property type="match status" value="2"/>
</dbReference>
<dbReference type="InterPro" id="IPR027640">
    <property type="entry name" value="Kinesin-like_fam"/>
</dbReference>
<keyword evidence="1" id="KW-0505">Motor protein</keyword>
<proteinExistence type="inferred from homology"/>
<dbReference type="GO" id="GO:0005524">
    <property type="term" value="F:ATP binding"/>
    <property type="evidence" value="ECO:0007669"/>
    <property type="project" value="UniProtKB-UniRule"/>
</dbReference>
<dbReference type="GO" id="GO:0005871">
    <property type="term" value="C:kinesin complex"/>
    <property type="evidence" value="ECO:0007669"/>
    <property type="project" value="TreeGrafter"/>
</dbReference>
<dbReference type="GO" id="GO:0008017">
    <property type="term" value="F:microtubule binding"/>
    <property type="evidence" value="ECO:0007669"/>
    <property type="project" value="InterPro"/>
</dbReference>
<dbReference type="InterPro" id="IPR001752">
    <property type="entry name" value="Kinesin_motor_dom"/>
</dbReference>
<evidence type="ECO:0000256" key="2">
    <source>
        <dbReference type="SAM" id="Coils"/>
    </source>
</evidence>
<dbReference type="GO" id="GO:0016887">
    <property type="term" value="F:ATP hydrolysis activity"/>
    <property type="evidence" value="ECO:0007669"/>
    <property type="project" value="TreeGrafter"/>
</dbReference>
<evidence type="ECO:0000259" key="3">
    <source>
        <dbReference type="PROSITE" id="PS50067"/>
    </source>
</evidence>
<evidence type="ECO:0000256" key="1">
    <source>
        <dbReference type="PROSITE-ProRule" id="PRU00283"/>
    </source>
</evidence>
<evidence type="ECO:0000313" key="4">
    <source>
        <dbReference type="EMBL" id="CAD8200576.1"/>
    </source>
</evidence>
<comment type="similarity">
    <text evidence="1">Belongs to the TRAFAC class myosin-kinesin ATPase superfamily. Kinesin family.</text>
</comment>
<dbReference type="GO" id="GO:0007018">
    <property type="term" value="P:microtubule-based movement"/>
    <property type="evidence" value="ECO:0007669"/>
    <property type="project" value="InterPro"/>
</dbReference>
<feature type="domain" description="Kinesin motor" evidence="3">
    <location>
        <begin position="91"/>
        <end position="361"/>
    </location>
</feature>
<organism evidence="4 5">
    <name type="scientific">Paramecium pentaurelia</name>
    <dbReference type="NCBI Taxonomy" id="43138"/>
    <lineage>
        <taxon>Eukaryota</taxon>
        <taxon>Sar</taxon>
        <taxon>Alveolata</taxon>
        <taxon>Ciliophora</taxon>
        <taxon>Intramacronucleata</taxon>
        <taxon>Oligohymenophorea</taxon>
        <taxon>Peniculida</taxon>
        <taxon>Parameciidae</taxon>
        <taxon>Paramecium</taxon>
    </lineage>
</organism>
<evidence type="ECO:0000313" key="5">
    <source>
        <dbReference type="Proteomes" id="UP000689195"/>
    </source>
</evidence>
<comment type="caution">
    <text evidence="4">The sequence shown here is derived from an EMBL/GenBank/DDBJ whole genome shotgun (WGS) entry which is preliminary data.</text>
</comment>
<gene>
    <name evidence="4" type="ORF">PPENT_87.1.T1250025</name>
</gene>
<dbReference type="GO" id="GO:0008574">
    <property type="term" value="F:plus-end-directed microtubule motor activity"/>
    <property type="evidence" value="ECO:0007669"/>
    <property type="project" value="TreeGrafter"/>
</dbReference>